<dbReference type="EMBL" id="CP126172">
    <property type="protein sequence ID" value="WOS43081.1"/>
    <property type="molecule type" value="Genomic_DNA"/>
</dbReference>
<dbReference type="Proteomes" id="UP001302020">
    <property type="component" value="Chromosome"/>
</dbReference>
<reference evidence="1 2" key="1">
    <citation type="submission" date="2023-05" db="EMBL/GenBank/DDBJ databases">
        <title>Xanthomonas rydalmerenesis sp. nov., a novel Xanthomonas species isolated from Fragaria x ananassa.</title>
        <authorList>
            <person name="McKnight D.J.E."/>
            <person name="Wong-Bajracharya J."/>
            <person name="Okoh E.B."/>
            <person name="Snijders F."/>
            <person name="Lidbetter F."/>
            <person name="Webster J."/>
            <person name="Djordjevic S.P."/>
            <person name="Bogema D.R."/>
            <person name="Chapman T.A."/>
        </authorList>
    </citation>
    <scope>NUCLEOTIDE SEQUENCE [LARGE SCALE GENOMIC DNA]</scope>
    <source>
        <strain evidence="1 2">DAR34883</strain>
    </source>
</reference>
<name>A0ABZ0JUM3_9XANT</name>
<protein>
    <submittedName>
        <fullName evidence="1">Deaminase domain-containing protein</fullName>
    </submittedName>
</protein>
<evidence type="ECO:0000313" key="2">
    <source>
        <dbReference type="Proteomes" id="UP001302020"/>
    </source>
</evidence>
<gene>
    <name evidence="1" type="ORF">QN243_21160</name>
</gene>
<evidence type="ECO:0000313" key="1">
    <source>
        <dbReference type="EMBL" id="WOS43081.1"/>
    </source>
</evidence>
<organism evidence="1 2">
    <name type="scientific">Xanthomonas rydalmerensis</name>
    <dbReference type="NCBI Taxonomy" id="3046274"/>
    <lineage>
        <taxon>Bacteria</taxon>
        <taxon>Pseudomonadati</taxon>
        <taxon>Pseudomonadota</taxon>
        <taxon>Gammaproteobacteria</taxon>
        <taxon>Lysobacterales</taxon>
        <taxon>Lysobacteraceae</taxon>
        <taxon>Xanthomonas</taxon>
    </lineage>
</organism>
<sequence length="138" mass="14692">MDARAALPSDLRRSGNVAVATIDIPGIQTEMAAHSQISEASRGFIGAGSGNFIATSVPNKIGEMVYRGADAEYKILDNIADQLRDNTAAKGVVTIFTEKAACASCLGVVELFKEKFTNIIVNVLDNRGAMLRPPRKVP</sequence>
<dbReference type="InterPro" id="IPR032721">
    <property type="entry name" value="Toxin-deaminase"/>
</dbReference>
<proteinExistence type="predicted"/>
<dbReference type="Pfam" id="PF14424">
    <property type="entry name" value="Toxin-deaminase"/>
    <property type="match status" value="1"/>
</dbReference>
<accession>A0ABZ0JUM3</accession>
<keyword evidence="2" id="KW-1185">Reference proteome</keyword>